<dbReference type="RefSeq" id="WP_387346128.1">
    <property type="nucleotide sequence ID" value="NZ_JBIAXI010000024.1"/>
</dbReference>
<sequence length="130" mass="13381">MSSVNLAVETVNTIVVEVDAGRTVLVEGSPAYELVLDVPGSQGPPGPQGPAGPPGEQGPPGPPGSSEQQVFGFATPVQVWEATHLIPTLPNVIARDTSDRVVAGDVSFPTPSTVRVEWAWPMAGTLTVTS</sequence>
<dbReference type="EMBL" id="JBIAXI010000024">
    <property type="protein sequence ID" value="MFF4777624.1"/>
    <property type="molecule type" value="Genomic_DNA"/>
</dbReference>
<evidence type="ECO:0000313" key="2">
    <source>
        <dbReference type="EMBL" id="MFF4777624.1"/>
    </source>
</evidence>
<evidence type="ECO:0000313" key="3">
    <source>
        <dbReference type="Proteomes" id="UP001602119"/>
    </source>
</evidence>
<gene>
    <name evidence="2" type="ORF">ACFY05_32835</name>
</gene>
<keyword evidence="3" id="KW-1185">Reference proteome</keyword>
<proteinExistence type="predicted"/>
<reference evidence="2 3" key="1">
    <citation type="submission" date="2024-10" db="EMBL/GenBank/DDBJ databases">
        <title>The Natural Products Discovery Center: Release of the First 8490 Sequenced Strains for Exploring Actinobacteria Biosynthetic Diversity.</title>
        <authorList>
            <person name="Kalkreuter E."/>
            <person name="Kautsar S.A."/>
            <person name="Yang D."/>
            <person name="Bader C.D."/>
            <person name="Teijaro C.N."/>
            <person name="Fluegel L."/>
            <person name="Davis C.M."/>
            <person name="Simpson J.R."/>
            <person name="Lauterbach L."/>
            <person name="Steele A.D."/>
            <person name="Gui C."/>
            <person name="Meng S."/>
            <person name="Li G."/>
            <person name="Viehrig K."/>
            <person name="Ye F."/>
            <person name="Su P."/>
            <person name="Kiefer A.F."/>
            <person name="Nichols A."/>
            <person name="Cepeda A.J."/>
            <person name="Yan W."/>
            <person name="Fan B."/>
            <person name="Jiang Y."/>
            <person name="Adhikari A."/>
            <person name="Zheng C.-J."/>
            <person name="Schuster L."/>
            <person name="Cowan T.M."/>
            <person name="Smanski M.J."/>
            <person name="Chevrette M.G."/>
            <person name="De Carvalho L.P.S."/>
            <person name="Shen B."/>
        </authorList>
    </citation>
    <scope>NUCLEOTIDE SEQUENCE [LARGE SCALE GENOMIC DNA]</scope>
    <source>
        <strain evidence="2 3">NPDC001281</strain>
    </source>
</reference>
<protein>
    <recommendedName>
        <fullName evidence="4">Collagen-like protein</fullName>
    </recommendedName>
</protein>
<name>A0ABW6VIN0_MICFU</name>
<feature type="region of interest" description="Disordered" evidence="1">
    <location>
        <begin position="35"/>
        <end position="69"/>
    </location>
</feature>
<dbReference type="Proteomes" id="UP001602119">
    <property type="component" value="Unassembled WGS sequence"/>
</dbReference>
<dbReference type="Gene3D" id="1.20.5.320">
    <property type="entry name" value="6-Phosphogluconate Dehydrogenase, domain 3"/>
    <property type="match status" value="1"/>
</dbReference>
<evidence type="ECO:0008006" key="4">
    <source>
        <dbReference type="Google" id="ProtNLM"/>
    </source>
</evidence>
<comment type="caution">
    <text evidence="2">The sequence shown here is derived from an EMBL/GenBank/DDBJ whole genome shotgun (WGS) entry which is preliminary data.</text>
</comment>
<feature type="compositionally biased region" description="Pro residues" evidence="1">
    <location>
        <begin position="42"/>
        <end position="63"/>
    </location>
</feature>
<evidence type="ECO:0000256" key="1">
    <source>
        <dbReference type="SAM" id="MobiDB-lite"/>
    </source>
</evidence>
<organism evidence="2 3">
    <name type="scientific">Microtetraspora fusca</name>
    <dbReference type="NCBI Taxonomy" id="1997"/>
    <lineage>
        <taxon>Bacteria</taxon>
        <taxon>Bacillati</taxon>
        <taxon>Actinomycetota</taxon>
        <taxon>Actinomycetes</taxon>
        <taxon>Streptosporangiales</taxon>
        <taxon>Streptosporangiaceae</taxon>
        <taxon>Microtetraspora</taxon>
    </lineage>
</organism>
<accession>A0ABW6VIN0</accession>